<organism evidence="3 4">
    <name type="scientific">Apiospora marii</name>
    <dbReference type="NCBI Taxonomy" id="335849"/>
    <lineage>
        <taxon>Eukaryota</taxon>
        <taxon>Fungi</taxon>
        <taxon>Dikarya</taxon>
        <taxon>Ascomycota</taxon>
        <taxon>Pezizomycotina</taxon>
        <taxon>Sordariomycetes</taxon>
        <taxon>Xylariomycetidae</taxon>
        <taxon>Amphisphaeriales</taxon>
        <taxon>Apiosporaceae</taxon>
        <taxon>Apiospora</taxon>
    </lineage>
</organism>
<dbReference type="EMBL" id="JAQQWI010000018">
    <property type="protein sequence ID" value="KAK8000992.1"/>
    <property type="molecule type" value="Genomic_DNA"/>
</dbReference>
<dbReference type="InterPro" id="IPR050510">
    <property type="entry name" value="Cation_transp_ATPase_P-type"/>
</dbReference>
<dbReference type="PANTHER" id="PTHR43294">
    <property type="entry name" value="SODIUM/POTASSIUM-TRANSPORTING ATPASE SUBUNIT ALPHA"/>
    <property type="match status" value="1"/>
</dbReference>
<evidence type="ECO:0000256" key="1">
    <source>
        <dbReference type="ARBA" id="ARBA00004651"/>
    </source>
</evidence>
<dbReference type="Gene3D" id="1.20.1110.10">
    <property type="entry name" value="Calcium-transporting ATPase, transmembrane domain"/>
    <property type="match status" value="1"/>
</dbReference>
<dbReference type="Gene3D" id="3.40.1110.10">
    <property type="entry name" value="Calcium-transporting ATPase, cytoplasmic domain N"/>
    <property type="match status" value="1"/>
</dbReference>
<gene>
    <name evidence="3" type="ORF">PG991_013214</name>
</gene>
<comment type="caution">
    <text evidence="3">The sequence shown here is derived from an EMBL/GenBank/DDBJ whole genome shotgun (WGS) entry which is preliminary data.</text>
</comment>
<dbReference type="Gene3D" id="3.40.50.1000">
    <property type="entry name" value="HAD superfamily/HAD-like"/>
    <property type="match status" value="2"/>
</dbReference>
<name>A0ABR1R670_9PEZI</name>
<proteinExistence type="predicted"/>
<sequence length="188" mass="20157">MLSPGAASAENAEYLSREVQRGLALIGLLALIDPPCSEIPEVIHTLHGAGIRGCMVRSSLLAYGLFVGTLPSERSPRTVKVFGTFREVADDFGLRALAIARQCDILTKRIVNGSLSLKLLPLEIVALSSTPRAADISISLTSGSDVYLEAASMVLLDCSTAIVEAIKYGWLLFDNLKKIMVYLFLSGS</sequence>
<keyword evidence="4" id="KW-1185">Reference proteome</keyword>
<keyword evidence="2" id="KW-1003">Cell membrane</keyword>
<reference evidence="3 4" key="1">
    <citation type="submission" date="2023-01" db="EMBL/GenBank/DDBJ databases">
        <title>Analysis of 21 Apiospora genomes using comparative genomics revels a genus with tremendous synthesis potential of carbohydrate active enzymes and secondary metabolites.</title>
        <authorList>
            <person name="Sorensen T."/>
        </authorList>
    </citation>
    <scope>NUCLEOTIDE SEQUENCE [LARGE SCALE GENOMIC DNA]</scope>
    <source>
        <strain evidence="3 4">CBS 20057</strain>
    </source>
</reference>
<protein>
    <submittedName>
        <fullName evidence="3">K P-type ATPase (Mediates high-affinity potassium or sodium uptake)</fullName>
    </submittedName>
</protein>
<comment type="subcellular location">
    <subcellularLocation>
        <location evidence="1">Cell membrane</location>
        <topology evidence="1">Multi-pass membrane protein</topology>
    </subcellularLocation>
</comment>
<evidence type="ECO:0000313" key="4">
    <source>
        <dbReference type="Proteomes" id="UP001396898"/>
    </source>
</evidence>
<evidence type="ECO:0000313" key="3">
    <source>
        <dbReference type="EMBL" id="KAK8000992.1"/>
    </source>
</evidence>
<accession>A0ABR1R670</accession>
<evidence type="ECO:0000256" key="2">
    <source>
        <dbReference type="ARBA" id="ARBA00022475"/>
    </source>
</evidence>
<dbReference type="InterPro" id="IPR023214">
    <property type="entry name" value="HAD_sf"/>
</dbReference>
<keyword evidence="2" id="KW-0472">Membrane</keyword>
<dbReference type="Proteomes" id="UP001396898">
    <property type="component" value="Unassembled WGS sequence"/>
</dbReference>
<dbReference type="InterPro" id="IPR023299">
    <property type="entry name" value="ATPase_P-typ_cyto_dom_N"/>
</dbReference>
<dbReference type="PANTHER" id="PTHR43294:SF21">
    <property type="entry name" value="CATION TRANSPORTING ATPASE"/>
    <property type="match status" value="1"/>
</dbReference>